<dbReference type="AlphaFoldDB" id="A0ABC8SFX9"/>
<dbReference type="SUPFAM" id="SSF54928">
    <property type="entry name" value="RNA-binding domain, RBD"/>
    <property type="match status" value="1"/>
</dbReference>
<reference evidence="6 7" key="1">
    <citation type="submission" date="2024-02" db="EMBL/GenBank/DDBJ databases">
        <authorList>
            <person name="Vignale AGUSTIN F."/>
            <person name="Sosa J E."/>
            <person name="Modenutti C."/>
        </authorList>
    </citation>
    <scope>NUCLEOTIDE SEQUENCE [LARGE SCALE GENOMIC DNA]</scope>
</reference>
<evidence type="ECO:0000256" key="4">
    <source>
        <dbReference type="SAM" id="Coils"/>
    </source>
</evidence>
<keyword evidence="3" id="KW-0694">RNA-binding</keyword>
<evidence type="ECO:0000256" key="3">
    <source>
        <dbReference type="ARBA" id="ARBA00022884"/>
    </source>
</evidence>
<dbReference type="Gene3D" id="3.40.50.300">
    <property type="entry name" value="P-loop containing nucleotide triphosphate hydrolases"/>
    <property type="match status" value="1"/>
</dbReference>
<keyword evidence="7" id="KW-1185">Reference proteome</keyword>
<evidence type="ECO:0000313" key="6">
    <source>
        <dbReference type="EMBL" id="CAK9153447.1"/>
    </source>
</evidence>
<dbReference type="Proteomes" id="UP001642360">
    <property type="component" value="Unassembled WGS sequence"/>
</dbReference>
<dbReference type="Pfam" id="PF00270">
    <property type="entry name" value="DEAD"/>
    <property type="match status" value="1"/>
</dbReference>
<dbReference type="SMART" id="SM00487">
    <property type="entry name" value="DEXDc"/>
    <property type="match status" value="1"/>
</dbReference>
<dbReference type="InterPro" id="IPR035979">
    <property type="entry name" value="RBD_domain_sf"/>
</dbReference>
<proteinExistence type="predicted"/>
<evidence type="ECO:0000259" key="5">
    <source>
        <dbReference type="PROSITE" id="PS51192"/>
    </source>
</evidence>
<dbReference type="InterPro" id="IPR027417">
    <property type="entry name" value="P-loop_NTPase"/>
</dbReference>
<keyword evidence="4" id="KW-0175">Coiled coil</keyword>
<dbReference type="Pfam" id="PF25557">
    <property type="entry name" value="GAUT_1"/>
    <property type="match status" value="1"/>
</dbReference>
<keyword evidence="1" id="KW-0378">Hydrolase</keyword>
<dbReference type="InterPro" id="IPR014001">
    <property type="entry name" value="Helicase_ATP-bd"/>
</dbReference>
<name>A0ABC8SFX9_9AQUA</name>
<dbReference type="PROSITE" id="PS51192">
    <property type="entry name" value="HELICASE_ATP_BIND_1"/>
    <property type="match status" value="1"/>
</dbReference>
<dbReference type="SUPFAM" id="SSF52540">
    <property type="entry name" value="P-loop containing nucleoside triphosphate hydrolases"/>
    <property type="match status" value="1"/>
</dbReference>
<evidence type="ECO:0000256" key="1">
    <source>
        <dbReference type="ARBA" id="ARBA00022801"/>
    </source>
</evidence>
<comment type="caution">
    <text evidence="6">The sequence shown here is derived from an EMBL/GenBank/DDBJ whole genome shotgun (WGS) entry which is preliminary data.</text>
</comment>
<gene>
    <name evidence="6" type="ORF">ILEXP_LOCUS21715</name>
</gene>
<feature type="coiled-coil region" evidence="4">
    <location>
        <begin position="60"/>
        <end position="114"/>
    </location>
</feature>
<organism evidence="6 7">
    <name type="scientific">Ilex paraguariensis</name>
    <name type="common">yerba mate</name>
    <dbReference type="NCBI Taxonomy" id="185542"/>
    <lineage>
        <taxon>Eukaryota</taxon>
        <taxon>Viridiplantae</taxon>
        <taxon>Streptophyta</taxon>
        <taxon>Embryophyta</taxon>
        <taxon>Tracheophyta</taxon>
        <taxon>Spermatophyta</taxon>
        <taxon>Magnoliopsida</taxon>
        <taxon>eudicotyledons</taxon>
        <taxon>Gunneridae</taxon>
        <taxon>Pentapetalae</taxon>
        <taxon>asterids</taxon>
        <taxon>campanulids</taxon>
        <taxon>Aquifoliales</taxon>
        <taxon>Aquifoliaceae</taxon>
        <taxon>Ilex</taxon>
    </lineage>
</organism>
<dbReference type="PANTHER" id="PTHR47958">
    <property type="entry name" value="ATP-DEPENDENT RNA HELICASE DBP3"/>
    <property type="match status" value="1"/>
</dbReference>
<sequence length="333" mass="37822">MEMELANSQKEIDSLTSQFGDLDQFDQFTYPLELQSMIENVGGERLKAQKLKVNKIQSLIDQHKDVLDRAKHDYEQLKKTVDELRASDQNVELVKELKLQIKELEGAVGESTKDSDVSKRVPQMVAVVIGVDVADGDVVVNVYINHEKKFAFVEMRSVEEASNVMALDGILFELCYLEQGVDFLVASPGRLVDMIERAKVSLQKVKYLALDEADRMLDMGFARQIIKIVEQMEMPPPGARQTMLFSATFPTDIPKLAPNFLSNYIFLTVGRVGSNIDLIVQRVEFVLDMDKRNYLKRLLNAQRAYGTHGKNCIVLMEQALTLVFVETKKEQMH</sequence>
<dbReference type="GO" id="GO:0004386">
    <property type="term" value="F:helicase activity"/>
    <property type="evidence" value="ECO:0007669"/>
    <property type="project" value="UniProtKB-KW"/>
</dbReference>
<feature type="domain" description="Helicase ATP-binding" evidence="5">
    <location>
        <begin position="177"/>
        <end position="267"/>
    </location>
</feature>
<dbReference type="Gene3D" id="3.30.70.330">
    <property type="match status" value="1"/>
</dbReference>
<accession>A0ABC8SFX9</accession>
<keyword evidence="2" id="KW-0547">Nucleotide-binding</keyword>
<keyword evidence="2" id="KW-0067">ATP-binding</keyword>
<dbReference type="GO" id="GO:0003723">
    <property type="term" value="F:RNA binding"/>
    <property type="evidence" value="ECO:0007669"/>
    <property type="project" value="UniProtKB-KW"/>
</dbReference>
<keyword evidence="2" id="KW-0347">Helicase</keyword>
<dbReference type="InterPro" id="IPR012677">
    <property type="entry name" value="Nucleotide-bd_a/b_plait_sf"/>
</dbReference>
<evidence type="ECO:0000256" key="2">
    <source>
        <dbReference type="ARBA" id="ARBA00022806"/>
    </source>
</evidence>
<dbReference type="InterPro" id="IPR011545">
    <property type="entry name" value="DEAD/DEAH_box_helicase_dom"/>
</dbReference>
<dbReference type="GO" id="GO:0016787">
    <property type="term" value="F:hydrolase activity"/>
    <property type="evidence" value="ECO:0007669"/>
    <property type="project" value="UniProtKB-KW"/>
</dbReference>
<evidence type="ECO:0000313" key="7">
    <source>
        <dbReference type="Proteomes" id="UP001642360"/>
    </source>
</evidence>
<dbReference type="EMBL" id="CAUOFW020002395">
    <property type="protein sequence ID" value="CAK9153447.1"/>
    <property type="molecule type" value="Genomic_DNA"/>
</dbReference>
<protein>
    <recommendedName>
        <fullName evidence="5">Helicase ATP-binding domain-containing protein</fullName>
    </recommendedName>
</protein>